<reference evidence="1 2" key="1">
    <citation type="journal article" date="2016" name="Sci. Rep.">
        <title>The genome sequence of the outbreeding globe artichoke constructed de novo incorporating a phase-aware low-pass sequencing strategy of F1 progeny.</title>
        <authorList>
            <person name="Scaglione D."/>
            <person name="Reyes-Chin-Wo S."/>
            <person name="Acquadro A."/>
            <person name="Froenicke L."/>
            <person name="Portis E."/>
            <person name="Beitel C."/>
            <person name="Tirone M."/>
            <person name="Mauro R."/>
            <person name="Lo Monaco A."/>
            <person name="Mauromicale G."/>
            <person name="Faccioli P."/>
            <person name="Cattivelli L."/>
            <person name="Rieseberg L."/>
            <person name="Michelmore R."/>
            <person name="Lanteri S."/>
        </authorList>
    </citation>
    <scope>NUCLEOTIDE SEQUENCE [LARGE SCALE GENOMIC DNA]</scope>
    <source>
        <strain evidence="1">2C</strain>
    </source>
</reference>
<dbReference type="Gramene" id="KVH91954">
    <property type="protein sequence ID" value="KVH91954"/>
    <property type="gene ID" value="Ccrd_006017"/>
</dbReference>
<protein>
    <submittedName>
        <fullName evidence="1">Uncharacterized protein</fullName>
    </submittedName>
</protein>
<evidence type="ECO:0000313" key="1">
    <source>
        <dbReference type="EMBL" id="KVH91954.1"/>
    </source>
</evidence>
<proteinExistence type="predicted"/>
<keyword evidence="2" id="KW-1185">Reference proteome</keyword>
<feature type="non-terminal residue" evidence="1">
    <location>
        <position position="1"/>
    </location>
</feature>
<organism evidence="1 2">
    <name type="scientific">Cynara cardunculus var. scolymus</name>
    <name type="common">Globe artichoke</name>
    <name type="synonym">Cynara scolymus</name>
    <dbReference type="NCBI Taxonomy" id="59895"/>
    <lineage>
        <taxon>Eukaryota</taxon>
        <taxon>Viridiplantae</taxon>
        <taxon>Streptophyta</taxon>
        <taxon>Embryophyta</taxon>
        <taxon>Tracheophyta</taxon>
        <taxon>Spermatophyta</taxon>
        <taxon>Magnoliopsida</taxon>
        <taxon>eudicotyledons</taxon>
        <taxon>Gunneridae</taxon>
        <taxon>Pentapetalae</taxon>
        <taxon>asterids</taxon>
        <taxon>campanulids</taxon>
        <taxon>Asterales</taxon>
        <taxon>Asteraceae</taxon>
        <taxon>Carduoideae</taxon>
        <taxon>Cardueae</taxon>
        <taxon>Carduinae</taxon>
        <taxon>Cynara</taxon>
    </lineage>
</organism>
<evidence type="ECO:0000313" key="2">
    <source>
        <dbReference type="Proteomes" id="UP000243975"/>
    </source>
</evidence>
<comment type="caution">
    <text evidence="1">The sequence shown here is derived from an EMBL/GenBank/DDBJ whole genome shotgun (WGS) entry which is preliminary data.</text>
</comment>
<gene>
    <name evidence="1" type="ORF">Ccrd_006017</name>
</gene>
<dbReference type="Proteomes" id="UP000243975">
    <property type="component" value="Unassembled WGS sequence"/>
</dbReference>
<accession>A0A103XJQ2</accession>
<dbReference type="EMBL" id="LEKV01004897">
    <property type="protein sequence ID" value="KVH91954.1"/>
    <property type="molecule type" value="Genomic_DNA"/>
</dbReference>
<dbReference type="AlphaFoldDB" id="A0A103XJQ2"/>
<name>A0A103XJQ2_CYNCS</name>
<sequence>MDLSLPGLGEKNEIAPYGLVENDSSLVRGLLEVEGALLCEDVDYLHRKALPQHSPFIRLLLSSFRISNGPPHK</sequence>